<dbReference type="GO" id="GO:0005737">
    <property type="term" value="C:cytoplasm"/>
    <property type="evidence" value="ECO:0007669"/>
    <property type="project" value="UniProtKB-SubCell"/>
</dbReference>
<dbReference type="PANTHER" id="PTHR21090">
    <property type="entry name" value="AROM/DEHYDROQUINATE SYNTHASE"/>
    <property type="match status" value="1"/>
</dbReference>
<dbReference type="Proteomes" id="UP000032210">
    <property type="component" value="Unassembled WGS sequence"/>
</dbReference>
<evidence type="ECO:0000259" key="8">
    <source>
        <dbReference type="Pfam" id="PF00275"/>
    </source>
</evidence>
<feature type="binding site" evidence="7">
    <location>
        <position position="396"/>
    </location>
    <ligand>
        <name>phosphoenolpyruvate</name>
        <dbReference type="ChEBI" id="CHEBI:58702"/>
    </ligand>
</feature>
<feature type="binding site" evidence="7">
    <location>
        <position position="30"/>
    </location>
    <ligand>
        <name>3-phosphoshikimate</name>
        <dbReference type="ChEBI" id="CHEBI:145989"/>
    </ligand>
</feature>
<dbReference type="PIRSF" id="PIRSF000505">
    <property type="entry name" value="EPSPS"/>
    <property type="match status" value="1"/>
</dbReference>
<dbReference type="CDD" id="cd01556">
    <property type="entry name" value="EPSP_synthase"/>
    <property type="match status" value="1"/>
</dbReference>
<feature type="binding site" evidence="7">
    <location>
        <position position="169"/>
    </location>
    <ligand>
        <name>3-phosphoshikimate</name>
        <dbReference type="ChEBI" id="CHEBI:145989"/>
    </ligand>
</feature>
<feature type="domain" description="Enolpyruvate transferase" evidence="8">
    <location>
        <begin position="18"/>
        <end position="430"/>
    </location>
</feature>
<gene>
    <name evidence="9" type="primary">aroA_2</name>
    <name evidence="7" type="synonym">aroA</name>
    <name evidence="9" type="ORF">PFLU3_50440</name>
</gene>
<feature type="binding site" evidence="7">
    <location>
        <position position="25"/>
    </location>
    <ligand>
        <name>phosphoenolpyruvate</name>
        <dbReference type="ChEBI" id="CHEBI:58702"/>
    </ligand>
</feature>
<dbReference type="InterPro" id="IPR006264">
    <property type="entry name" value="EPSP_synthase"/>
</dbReference>
<dbReference type="Pfam" id="PF00275">
    <property type="entry name" value="EPSP_synthase"/>
    <property type="match status" value="1"/>
</dbReference>
<name>A0A0D0TA99_PSEFL</name>
<dbReference type="GO" id="GO:0003866">
    <property type="term" value="F:3-phosphoshikimate 1-carboxyvinyltransferase activity"/>
    <property type="evidence" value="ECO:0007669"/>
    <property type="project" value="UniProtKB-UniRule"/>
</dbReference>
<dbReference type="NCBIfam" id="TIGR01356">
    <property type="entry name" value="aroA"/>
    <property type="match status" value="1"/>
</dbReference>
<keyword evidence="7" id="KW-0963">Cytoplasm</keyword>
<feature type="binding site" evidence="7">
    <location>
        <position position="171"/>
    </location>
    <ligand>
        <name>3-phosphoshikimate</name>
        <dbReference type="ChEBI" id="CHEBI:145989"/>
    </ligand>
</feature>
<evidence type="ECO:0000256" key="1">
    <source>
        <dbReference type="ARBA" id="ARBA00004811"/>
    </source>
</evidence>
<dbReference type="EMBL" id="JXCQ01000079">
    <property type="protein sequence ID" value="KIR19064.1"/>
    <property type="molecule type" value="Genomic_DNA"/>
</dbReference>
<keyword evidence="3 7" id="KW-0028">Amino-acid biosynthesis</keyword>
<feature type="binding site" evidence="7">
    <location>
        <position position="170"/>
    </location>
    <ligand>
        <name>3-phosphoshikimate</name>
        <dbReference type="ChEBI" id="CHEBI:145989"/>
    </ligand>
</feature>
<protein>
    <recommendedName>
        <fullName evidence="7">3-phosphoshikimate 1-carboxyvinyltransferase</fullName>
        <ecNumber evidence="7">2.5.1.19</ecNumber>
    </recommendedName>
    <alternativeName>
        <fullName evidence="7">5-enolpyruvylshikimate-3-phosphate synthase</fullName>
        <shortName evidence="7">EPSP synthase</shortName>
        <shortName evidence="7">EPSPS</shortName>
    </alternativeName>
</protein>
<dbReference type="InterPro" id="IPR013792">
    <property type="entry name" value="RNA3'P_cycl/enolpyr_Trfase_a/b"/>
</dbReference>
<comment type="caution">
    <text evidence="7">Lacks conserved residue(s) required for the propagation of feature annotation.</text>
</comment>
<keyword evidence="4 7" id="KW-0808">Transferase</keyword>
<dbReference type="AlphaFoldDB" id="A0A0D0TA99"/>
<feature type="binding site" evidence="7">
    <location>
        <position position="124"/>
    </location>
    <ligand>
        <name>phosphoenolpyruvate</name>
        <dbReference type="ChEBI" id="CHEBI:58702"/>
    </ligand>
</feature>
<dbReference type="GO" id="GO:0008652">
    <property type="term" value="P:amino acid biosynthetic process"/>
    <property type="evidence" value="ECO:0007669"/>
    <property type="project" value="UniProtKB-KW"/>
</dbReference>
<feature type="binding site" evidence="7">
    <location>
        <position position="96"/>
    </location>
    <ligand>
        <name>phosphoenolpyruvate</name>
        <dbReference type="ChEBI" id="CHEBI:58702"/>
    </ligand>
</feature>
<feature type="binding site" evidence="7">
    <location>
        <position position="197"/>
    </location>
    <ligand>
        <name>3-phosphoshikimate</name>
        <dbReference type="ChEBI" id="CHEBI:145989"/>
    </ligand>
</feature>
<comment type="pathway">
    <text evidence="1 7">Metabolic intermediate biosynthesis; chorismate biosynthesis; chorismate from D-erythrose 4-phosphate and phosphoenolpyruvate: step 6/7.</text>
</comment>
<evidence type="ECO:0000256" key="6">
    <source>
        <dbReference type="ARBA" id="ARBA00044633"/>
    </source>
</evidence>
<evidence type="ECO:0000256" key="4">
    <source>
        <dbReference type="ARBA" id="ARBA00022679"/>
    </source>
</evidence>
<sequence length="450" mass="48629">MSTQKRLKVFPTASIGNIATIPSSKPETQRAIIAASLASGTSYIYNDLRCLETETMKKACRSIGAVIEEQPGRLVVTGTGGLIKPEKKVIDALGSGLVFRVFAALTCFTTTPAVITGDDVLRGRVMEPLFVALEGLGAHISCINHSGKAPIVNWGGYQGGECTIEGNISSQFITAILFCAPLAKQPTVVNIRGEILSLSYIKQTLETLGTAGIAFEVNSDYSRITVYPGQYQSANYTIVGDYTSSSYLIAAGIIFPGTLTLKNMNSKSLQGERAILKVAEALGVNVEFNDAANEVRIINNLTELKGEYHFDASDYPNIVPTLAAIGAYVQGEFKVTGGSITRLHKSPRIEAMVTELVKMGVAIEPLFKNGVYDGFVIRGEPSYAGDAVLSAWGDHRIFMSLFVASLRCQQINELDGYQDVHCSFPDFFQEFERLGVSFEESSTAAKHIEV</sequence>
<dbReference type="InterPro" id="IPR001986">
    <property type="entry name" value="Enolpyruvate_Tfrase_dom"/>
</dbReference>
<dbReference type="HAMAP" id="MF_00210">
    <property type="entry name" value="EPSP_synth"/>
    <property type="match status" value="1"/>
</dbReference>
<evidence type="ECO:0000313" key="10">
    <source>
        <dbReference type="Proteomes" id="UP000032210"/>
    </source>
</evidence>
<feature type="binding site" evidence="7">
    <location>
        <position position="171"/>
    </location>
    <ligand>
        <name>phosphoenolpyruvate</name>
        <dbReference type="ChEBI" id="CHEBI:58702"/>
    </ligand>
</feature>
<proteinExistence type="inferred from homology"/>
<accession>A0A0D0TA99</accession>
<reference evidence="9 10" key="1">
    <citation type="submission" date="2015-01" db="EMBL/GenBank/DDBJ databases">
        <title>Genome sequence of the beneficial rhizobacterium Pseudomonas fluorescens 2-79.</title>
        <authorList>
            <person name="Thuermer A."/>
            <person name="Daniel R."/>
        </authorList>
    </citation>
    <scope>NUCLEOTIDE SEQUENCE [LARGE SCALE GENOMIC DNA]</scope>
    <source>
        <strain evidence="9 10">2-79</strain>
    </source>
</reference>
<comment type="catalytic activity">
    <reaction evidence="6">
        <text>3-phosphoshikimate + phosphoenolpyruvate = 5-O-(1-carboxyvinyl)-3-phosphoshikimate + phosphate</text>
        <dbReference type="Rhea" id="RHEA:21256"/>
        <dbReference type="ChEBI" id="CHEBI:43474"/>
        <dbReference type="ChEBI" id="CHEBI:57701"/>
        <dbReference type="ChEBI" id="CHEBI:58702"/>
        <dbReference type="ChEBI" id="CHEBI:145989"/>
        <dbReference type="EC" id="2.5.1.19"/>
    </reaction>
    <physiologicalReaction direction="left-to-right" evidence="6">
        <dbReference type="Rhea" id="RHEA:21257"/>
    </physiologicalReaction>
</comment>
<feature type="binding site" evidence="7">
    <location>
        <position position="344"/>
    </location>
    <ligand>
        <name>3-phosphoshikimate</name>
        <dbReference type="ChEBI" id="CHEBI:145989"/>
    </ligand>
</feature>
<dbReference type="EC" id="2.5.1.19" evidence="7"/>
<dbReference type="InterPro" id="IPR036968">
    <property type="entry name" value="Enolpyruvate_Tfrase_sf"/>
</dbReference>
<evidence type="ECO:0000256" key="7">
    <source>
        <dbReference type="HAMAP-Rule" id="MF_00210"/>
    </source>
</evidence>
<feature type="binding site" evidence="7">
    <location>
        <position position="25"/>
    </location>
    <ligand>
        <name>3-phosphoshikimate</name>
        <dbReference type="ChEBI" id="CHEBI:145989"/>
    </ligand>
</feature>
<dbReference type="GO" id="GO:0009423">
    <property type="term" value="P:chorismate biosynthetic process"/>
    <property type="evidence" value="ECO:0007669"/>
    <property type="project" value="UniProtKB-UniRule"/>
</dbReference>
<comment type="subcellular location">
    <subcellularLocation>
        <location evidence="7">Cytoplasm</location>
    </subcellularLocation>
</comment>
<comment type="caution">
    <text evidence="9">The sequence shown here is derived from an EMBL/GenBank/DDBJ whole genome shotgun (WGS) entry which is preliminary data.</text>
</comment>
<dbReference type="UniPathway" id="UPA00053">
    <property type="reaction ID" value="UER00089"/>
</dbReference>
<evidence type="ECO:0000256" key="3">
    <source>
        <dbReference type="ARBA" id="ARBA00022605"/>
    </source>
</evidence>
<comment type="function">
    <text evidence="7">Catalyzes the transfer of the enolpyruvyl moiety of phosphoenolpyruvate (PEP) to the 5-hydroxyl of shikimate-3-phosphate (S3P) to produce enolpyruvyl shikimate-3-phosphate and inorganic phosphate.</text>
</comment>
<feature type="binding site" evidence="7">
    <location>
        <position position="348"/>
    </location>
    <ligand>
        <name>phosphoenolpyruvate</name>
        <dbReference type="ChEBI" id="CHEBI:58702"/>
    </ligand>
</feature>
<evidence type="ECO:0000256" key="2">
    <source>
        <dbReference type="ARBA" id="ARBA00009948"/>
    </source>
</evidence>
<dbReference type="Gene3D" id="3.65.10.10">
    <property type="entry name" value="Enolpyruvate transferase domain"/>
    <property type="match status" value="2"/>
</dbReference>
<dbReference type="PATRIC" id="fig|294.125.peg.5183"/>
<comment type="similarity">
    <text evidence="2 7">Belongs to the EPSP synthase family.</text>
</comment>
<comment type="subunit">
    <text evidence="7">Monomer.</text>
</comment>
<dbReference type="GO" id="GO:0009073">
    <property type="term" value="P:aromatic amino acid family biosynthetic process"/>
    <property type="evidence" value="ECO:0007669"/>
    <property type="project" value="UniProtKB-KW"/>
</dbReference>
<keyword evidence="5 7" id="KW-0057">Aromatic amino acid biosynthesis</keyword>
<dbReference type="PANTHER" id="PTHR21090:SF5">
    <property type="entry name" value="PENTAFUNCTIONAL AROM POLYPEPTIDE"/>
    <property type="match status" value="1"/>
</dbReference>
<evidence type="ECO:0000256" key="5">
    <source>
        <dbReference type="ARBA" id="ARBA00023141"/>
    </source>
</evidence>
<dbReference type="RefSeq" id="WP_043051222.1">
    <property type="nucleotide sequence ID" value="NZ_JXCQ01000079.1"/>
</dbReference>
<evidence type="ECO:0000313" key="9">
    <source>
        <dbReference type="EMBL" id="KIR19064.1"/>
    </source>
</evidence>
<dbReference type="SUPFAM" id="SSF55205">
    <property type="entry name" value="EPT/RTPC-like"/>
    <property type="match status" value="1"/>
</dbReference>
<organism evidence="9 10">
    <name type="scientific">Pseudomonas fluorescens</name>
    <dbReference type="NCBI Taxonomy" id="294"/>
    <lineage>
        <taxon>Bacteria</taxon>
        <taxon>Pseudomonadati</taxon>
        <taxon>Pseudomonadota</taxon>
        <taxon>Gammaproteobacteria</taxon>
        <taxon>Pseudomonadales</taxon>
        <taxon>Pseudomonadaceae</taxon>
        <taxon>Pseudomonas</taxon>
    </lineage>
</organism>